<feature type="domain" description="RCK C-terminal" evidence="1">
    <location>
        <begin position="75"/>
        <end position="160"/>
    </location>
</feature>
<reference evidence="2 3" key="1">
    <citation type="submission" date="2018-06" db="EMBL/GenBank/DDBJ databases">
        <title>Genomic Encyclopedia of Type Strains, Phase I: the one thousand microbial genomes (KMG-I) project.</title>
        <authorList>
            <person name="Kyrpides N."/>
        </authorList>
    </citation>
    <scope>NUCLEOTIDE SEQUENCE [LARGE SCALE GENOMIC DNA]</scope>
    <source>
        <strain evidence="2 3">DSM 19573</strain>
    </source>
</reference>
<dbReference type="InterPro" id="IPR036721">
    <property type="entry name" value="RCK_C_sf"/>
</dbReference>
<dbReference type="AlphaFoldDB" id="A0A318XS71"/>
<dbReference type="Gene3D" id="3.30.70.1450">
    <property type="entry name" value="Regulator of K+ conductance, C-terminal domain"/>
    <property type="match status" value="1"/>
</dbReference>
<dbReference type="OrthoDB" id="67547at2"/>
<dbReference type="PROSITE" id="PS51202">
    <property type="entry name" value="RCK_C"/>
    <property type="match status" value="1"/>
</dbReference>
<protein>
    <submittedName>
        <fullName evidence="2">TrkA domain protein</fullName>
    </submittedName>
</protein>
<dbReference type="EMBL" id="QKMR01000001">
    <property type="protein sequence ID" value="PYG90384.1"/>
    <property type="molecule type" value="Genomic_DNA"/>
</dbReference>
<dbReference type="Proteomes" id="UP000248132">
    <property type="component" value="Unassembled WGS sequence"/>
</dbReference>
<keyword evidence="3" id="KW-1185">Reference proteome</keyword>
<dbReference type="Pfam" id="PF02080">
    <property type="entry name" value="TrkA_C"/>
    <property type="match status" value="1"/>
</dbReference>
<dbReference type="Pfam" id="PF25991">
    <property type="entry name" value="KhtT_N"/>
    <property type="match status" value="1"/>
</dbReference>
<dbReference type="RefSeq" id="WP_110460354.1">
    <property type="nucleotide sequence ID" value="NZ_QKMR01000001.1"/>
</dbReference>
<dbReference type="PIRSF" id="PIRSF005028">
    <property type="entry name" value="KhtT"/>
    <property type="match status" value="1"/>
</dbReference>
<evidence type="ECO:0000313" key="2">
    <source>
        <dbReference type="EMBL" id="PYG90384.1"/>
    </source>
</evidence>
<evidence type="ECO:0000313" key="3">
    <source>
        <dbReference type="Proteomes" id="UP000248132"/>
    </source>
</evidence>
<dbReference type="InterPro" id="IPR058776">
    <property type="entry name" value="KhtT-like_N"/>
</dbReference>
<evidence type="ECO:0000259" key="1">
    <source>
        <dbReference type="PROSITE" id="PS51202"/>
    </source>
</evidence>
<dbReference type="GO" id="GO:0006813">
    <property type="term" value="P:potassium ion transport"/>
    <property type="evidence" value="ECO:0007669"/>
    <property type="project" value="InterPro"/>
</dbReference>
<dbReference type="GO" id="GO:0008324">
    <property type="term" value="F:monoatomic cation transmembrane transporter activity"/>
    <property type="evidence" value="ECO:0007669"/>
    <property type="project" value="InterPro"/>
</dbReference>
<organism evidence="2 3">
    <name type="scientific">Ruminiclostridium sufflavum DSM 19573</name>
    <dbReference type="NCBI Taxonomy" id="1121337"/>
    <lineage>
        <taxon>Bacteria</taxon>
        <taxon>Bacillati</taxon>
        <taxon>Bacillota</taxon>
        <taxon>Clostridia</taxon>
        <taxon>Eubacteriales</taxon>
        <taxon>Oscillospiraceae</taxon>
        <taxon>Ruminiclostridium</taxon>
    </lineage>
</organism>
<dbReference type="InterPro" id="IPR006037">
    <property type="entry name" value="RCK_C"/>
</dbReference>
<sequence length="167" mass="18752">MKVRELDLPGIGKKFELEVSGGDKIVVIIHDDGRRELYHFYHGEDDSASVVSLDDDEARQLAGIVGGMAYQPKALETINVVMEDMIIEWYKIDNDFSCIGKTIAEMKVRQCTGITILAVIEKNHSKNVNPSPDYRFSPDSTLIVTGDRKSLQIFKQYIKDGRLGCTI</sequence>
<accession>A0A318XS71</accession>
<name>A0A318XS71_9FIRM</name>
<proteinExistence type="predicted"/>
<dbReference type="InterPro" id="IPR026278">
    <property type="entry name" value="KhtT"/>
</dbReference>
<comment type="caution">
    <text evidence="2">The sequence shown here is derived from an EMBL/GenBank/DDBJ whole genome shotgun (WGS) entry which is preliminary data.</text>
</comment>
<gene>
    <name evidence="2" type="ORF">LY28_00267</name>
</gene>
<dbReference type="SUPFAM" id="SSF116726">
    <property type="entry name" value="TrkA C-terminal domain-like"/>
    <property type="match status" value="1"/>
</dbReference>